<dbReference type="PROSITE" id="PS51671">
    <property type="entry name" value="ACT"/>
    <property type="match status" value="1"/>
</dbReference>
<sequence length="536" mass="60562">MAEIAAPIRVKLIAGMLDAKRATRERHVARVKELLGEELAEQGVSAEIQGRAKHIYSIHQKIEKYASVNREAGEIYDLLAVRILVNTVTDCYSALGVVHGLWRPMPGAFDDYIANPKESMYQALHTTVMSLDMRPMEVQIRTYEMHRSAEYGVAAHWRYKEGSKRDLRYEERLAWLRQLLEWHREIAQAEELVEAVKSDIFQDQVFVFTPKGEVKDLPKGGTPIDFAYRIHTDLGHMCVGAKVNGRLVALNTELNNGDVVEVMTSKSSKGPSRDWLNANLGYIRTSHARGKIRSWFKRQERAENIIRGREILEKELHRLGVSMAEIETDLLKLFKYEDKDDFLLRVGCGDISTHQIATKLAPLLQPEEQEITAEPPQAPARATYTTSVRVLGTGDLLSRLARCCNPVPGDEIIGYVTRGEGVTIHRNDCPNILHQDERERLVDVEWGQRGHLYPVAVRIEAWDRVGLLRDISTMVAGERVNMVGVHTQEQEDGQISIFVTLETTGIEQLTRLLSKLEAARGVLSVGRRLEGAPKKP</sequence>
<dbReference type="SUPFAM" id="SSF81301">
    <property type="entry name" value="Nucleotidyltransferase"/>
    <property type="match status" value="1"/>
</dbReference>
<protein>
    <recommendedName>
        <fullName evidence="5">TGS domain-containing protein</fullName>
    </recommendedName>
</protein>
<dbReference type="PROSITE" id="PS51880">
    <property type="entry name" value="TGS"/>
    <property type="match status" value="1"/>
</dbReference>
<evidence type="ECO:0000259" key="2">
    <source>
        <dbReference type="PROSITE" id="PS51671"/>
    </source>
</evidence>
<proteinExistence type="inferred from homology"/>
<dbReference type="Gene3D" id="3.10.20.30">
    <property type="match status" value="1"/>
</dbReference>
<dbReference type="InterPro" id="IPR007685">
    <property type="entry name" value="RelA_SpoT"/>
</dbReference>
<dbReference type="InterPro" id="IPR012675">
    <property type="entry name" value="Beta-grasp_dom_sf"/>
</dbReference>
<feature type="domain" description="ACT" evidence="2">
    <location>
        <begin position="456"/>
        <end position="530"/>
    </location>
</feature>
<gene>
    <name evidence="4" type="ORF">LCGC14_2128730</name>
</gene>
<dbReference type="FunFam" id="3.10.20.30:FF:000002">
    <property type="entry name" value="GTP pyrophosphokinase (RelA/SpoT)"/>
    <property type="match status" value="1"/>
</dbReference>
<dbReference type="CDD" id="cd04876">
    <property type="entry name" value="ACT_RelA-SpoT"/>
    <property type="match status" value="1"/>
</dbReference>
<feature type="domain" description="TGS" evidence="3">
    <location>
        <begin position="203"/>
        <end position="264"/>
    </location>
</feature>
<dbReference type="EMBL" id="LAZR01026653">
    <property type="protein sequence ID" value="KKL68064.1"/>
    <property type="molecule type" value="Genomic_DNA"/>
</dbReference>
<dbReference type="AlphaFoldDB" id="A0A0F9E241"/>
<dbReference type="GO" id="GO:0015969">
    <property type="term" value="P:guanosine tetraphosphate metabolic process"/>
    <property type="evidence" value="ECO:0007669"/>
    <property type="project" value="InterPro"/>
</dbReference>
<dbReference type="InterPro" id="IPR043519">
    <property type="entry name" value="NT_sf"/>
</dbReference>
<dbReference type="SUPFAM" id="SSF81271">
    <property type="entry name" value="TGS-like"/>
    <property type="match status" value="1"/>
</dbReference>
<dbReference type="InterPro" id="IPR002912">
    <property type="entry name" value="ACT_dom"/>
</dbReference>
<evidence type="ECO:0000259" key="3">
    <source>
        <dbReference type="PROSITE" id="PS51880"/>
    </source>
</evidence>
<dbReference type="InterPro" id="IPR004095">
    <property type="entry name" value="TGS"/>
</dbReference>
<dbReference type="Pfam" id="PF04607">
    <property type="entry name" value="RelA_SpoT"/>
    <property type="match status" value="1"/>
</dbReference>
<dbReference type="SMART" id="SM00954">
    <property type="entry name" value="RelA_SpoT"/>
    <property type="match status" value="1"/>
</dbReference>
<dbReference type="InterPro" id="IPR045600">
    <property type="entry name" value="RelA/SpoT_AH_RIS"/>
</dbReference>
<dbReference type="SUPFAM" id="SSF55021">
    <property type="entry name" value="ACT-like"/>
    <property type="match status" value="1"/>
</dbReference>
<dbReference type="Pfam" id="PF13291">
    <property type="entry name" value="ACT_4"/>
    <property type="match status" value="1"/>
</dbReference>
<dbReference type="PANTHER" id="PTHR21262">
    <property type="entry name" value="GUANOSINE-3',5'-BIS DIPHOSPHATE 3'-PYROPHOSPHOHYDROLASE"/>
    <property type="match status" value="1"/>
</dbReference>
<dbReference type="PANTHER" id="PTHR21262:SF31">
    <property type="entry name" value="GTP PYROPHOSPHOKINASE"/>
    <property type="match status" value="1"/>
</dbReference>
<dbReference type="InterPro" id="IPR033655">
    <property type="entry name" value="TGS_RelA/SpoT"/>
</dbReference>
<dbReference type="Gene3D" id="3.30.70.260">
    <property type="match status" value="1"/>
</dbReference>
<dbReference type="Pfam" id="PF19296">
    <property type="entry name" value="RelA_AH_RIS"/>
    <property type="match status" value="1"/>
</dbReference>
<accession>A0A0F9E241</accession>
<dbReference type="CDD" id="cd05399">
    <property type="entry name" value="NT_Rel-Spo_like"/>
    <property type="match status" value="1"/>
</dbReference>
<comment type="similarity">
    <text evidence="1">Belongs to the RelA/SpoT family.</text>
</comment>
<dbReference type="InterPro" id="IPR012676">
    <property type="entry name" value="TGS-like"/>
</dbReference>
<evidence type="ECO:0008006" key="5">
    <source>
        <dbReference type="Google" id="ProtNLM"/>
    </source>
</evidence>
<dbReference type="InterPro" id="IPR045865">
    <property type="entry name" value="ACT-like_dom_sf"/>
</dbReference>
<dbReference type="CDD" id="cd01668">
    <property type="entry name" value="TGS_RSH"/>
    <property type="match status" value="1"/>
</dbReference>
<name>A0A0F9E241_9ZZZZ</name>
<evidence type="ECO:0000313" key="4">
    <source>
        <dbReference type="EMBL" id="KKL68064.1"/>
    </source>
</evidence>
<evidence type="ECO:0000256" key="1">
    <source>
        <dbReference type="ARBA" id="ARBA00007476"/>
    </source>
</evidence>
<reference evidence="4" key="1">
    <citation type="journal article" date="2015" name="Nature">
        <title>Complex archaea that bridge the gap between prokaryotes and eukaryotes.</title>
        <authorList>
            <person name="Spang A."/>
            <person name="Saw J.H."/>
            <person name="Jorgensen S.L."/>
            <person name="Zaremba-Niedzwiedzka K."/>
            <person name="Martijn J."/>
            <person name="Lind A.E."/>
            <person name="van Eijk R."/>
            <person name="Schleper C."/>
            <person name="Guy L."/>
            <person name="Ettema T.J."/>
        </authorList>
    </citation>
    <scope>NUCLEOTIDE SEQUENCE</scope>
</reference>
<organism evidence="4">
    <name type="scientific">marine sediment metagenome</name>
    <dbReference type="NCBI Taxonomy" id="412755"/>
    <lineage>
        <taxon>unclassified sequences</taxon>
        <taxon>metagenomes</taxon>
        <taxon>ecological metagenomes</taxon>
    </lineage>
</organism>
<dbReference type="Pfam" id="PF02824">
    <property type="entry name" value="TGS"/>
    <property type="match status" value="1"/>
</dbReference>
<dbReference type="FunFam" id="3.30.460.10:FF:000001">
    <property type="entry name" value="GTP pyrophosphokinase RelA"/>
    <property type="match status" value="1"/>
</dbReference>
<comment type="caution">
    <text evidence="4">The sequence shown here is derived from an EMBL/GenBank/DDBJ whole genome shotgun (WGS) entry which is preliminary data.</text>
</comment>
<dbReference type="GO" id="GO:0005886">
    <property type="term" value="C:plasma membrane"/>
    <property type="evidence" value="ECO:0007669"/>
    <property type="project" value="TreeGrafter"/>
</dbReference>
<dbReference type="Gene3D" id="3.30.460.10">
    <property type="entry name" value="Beta Polymerase, domain 2"/>
    <property type="match status" value="1"/>
</dbReference>